<dbReference type="InterPro" id="IPR003347">
    <property type="entry name" value="JmjC_dom"/>
</dbReference>
<dbReference type="AlphaFoldDB" id="A0AAD3Y811"/>
<dbReference type="Pfam" id="PF02373">
    <property type="entry name" value="JmjC"/>
    <property type="match status" value="1"/>
</dbReference>
<dbReference type="Proteomes" id="UP001279734">
    <property type="component" value="Unassembled WGS sequence"/>
</dbReference>
<sequence>MGELGRLTTPSTRSKPEASFIVFMELKGTAGIAKNDQADKLSAPPGFVSLTAFTLKRSESNEDAENSADIFGTKFERELFPMQTSSDLDGSEMFQMNLKVKQRPWIVLSQFNEGIGWEKSAPEQPDLDLASNSCLPKGVIRGCSTCSNCQTVVARWKPEDACTVMLKEAPLFYPKEEEFKDTLKYIESIRQQVEPYGFCRIVPPPSWKPPCFFREKDMWQSSRFATQIQRINELQNHCVKRKTAAVDDGKETKKRRIMRAGLDHDFGSGYTTHFDAIKCIGMKSFEFDSGPHFTLEAFQNYADYFKEIYFSLKHEVDIKFSPSVPQKQGKPSEENIEGEYWRIVEKPTEEIEVLCGSSLDATSFGNGFPVPPKTEKASASTEYLESSWNLNNISRLPGSLLSFESLETSGILAPRLHVGMCFSSFPWKVEEHHLYALYYLHLGCPKIWYGVPGQFSYKFEALMKNFLDMSVQHSVLLQKSLMQLSPVTLISEGIPVYRCIQRPQEFILILPGTYHSGFNCGFNCSTSAYLAPLDWLPHGQVLVELYRAQQRKTLLSYDKLLLKAANEAVKAEWEVRLKRNKASRNLRWKDAWGKDGILHKALKSRIKSEARLRRYLSAASQSRKMGKCFDAVDKRECSICYYDLYLSAATCPCDQSRYSCLLHTRNLCGCAWSEKIFLFRYEISELNNLAEALEGRYSAMHKWAKEYLGLDPGCNPLSGSLQHSDQDSFSLAEATGQNNHETKDMLTPGGNSKAVAIESLLSEAKVRILQATSFGDPEGEGLTLARAYNSSDSSEDMGSSFSSMELGEKGPIVNLCFRKDRPSAQAHHLGREVVASRGTSRNTNYKHNVMESSVAASVTNLSCVILPKVKSSSHPTQDIICISDDEDKGRY</sequence>
<dbReference type="Pfam" id="PF02928">
    <property type="entry name" value="zf-C5HC2"/>
    <property type="match status" value="1"/>
</dbReference>
<dbReference type="EMBL" id="BSYO01000039">
    <property type="protein sequence ID" value="GMH30779.1"/>
    <property type="molecule type" value="Genomic_DNA"/>
</dbReference>
<feature type="domain" description="JmjC" evidence="2">
    <location>
        <begin position="385"/>
        <end position="547"/>
    </location>
</feature>
<dbReference type="InterPro" id="IPR004198">
    <property type="entry name" value="Znf_C5HC2"/>
</dbReference>
<comment type="caution">
    <text evidence="3">The sequence shown here is derived from an EMBL/GenBank/DDBJ whole genome shotgun (WGS) entry which is preliminary data.</text>
</comment>
<accession>A0AAD3Y811</accession>
<dbReference type="GO" id="GO:0010468">
    <property type="term" value="P:regulation of gene expression"/>
    <property type="evidence" value="ECO:0007669"/>
    <property type="project" value="TreeGrafter"/>
</dbReference>
<dbReference type="PROSITE" id="PS51183">
    <property type="entry name" value="JMJN"/>
    <property type="match status" value="1"/>
</dbReference>
<keyword evidence="4" id="KW-1185">Reference proteome</keyword>
<dbReference type="Gene3D" id="2.60.120.650">
    <property type="entry name" value="Cupin"/>
    <property type="match status" value="1"/>
</dbReference>
<feature type="domain" description="JmjN" evidence="1">
    <location>
        <begin position="169"/>
        <end position="210"/>
    </location>
</feature>
<dbReference type="SMART" id="SM00558">
    <property type="entry name" value="JmjC"/>
    <property type="match status" value="1"/>
</dbReference>
<name>A0AAD3Y811_NEPGR</name>
<evidence type="ECO:0000259" key="2">
    <source>
        <dbReference type="PROSITE" id="PS51184"/>
    </source>
</evidence>
<reference evidence="3" key="1">
    <citation type="submission" date="2023-05" db="EMBL/GenBank/DDBJ databases">
        <title>Nepenthes gracilis genome sequencing.</title>
        <authorList>
            <person name="Fukushima K."/>
        </authorList>
    </citation>
    <scope>NUCLEOTIDE SEQUENCE</scope>
    <source>
        <strain evidence="3">SING2019-196</strain>
    </source>
</reference>
<evidence type="ECO:0008006" key="5">
    <source>
        <dbReference type="Google" id="ProtNLM"/>
    </source>
</evidence>
<dbReference type="GO" id="GO:0000785">
    <property type="term" value="C:chromatin"/>
    <property type="evidence" value="ECO:0007669"/>
    <property type="project" value="TreeGrafter"/>
</dbReference>
<dbReference type="Pfam" id="PF02375">
    <property type="entry name" value="JmjN"/>
    <property type="match status" value="1"/>
</dbReference>
<dbReference type="SMART" id="SM00545">
    <property type="entry name" value="JmjN"/>
    <property type="match status" value="1"/>
</dbReference>
<dbReference type="SUPFAM" id="SSF51197">
    <property type="entry name" value="Clavaminate synthase-like"/>
    <property type="match status" value="1"/>
</dbReference>
<proteinExistence type="predicted"/>
<evidence type="ECO:0000259" key="1">
    <source>
        <dbReference type="PROSITE" id="PS51183"/>
    </source>
</evidence>
<dbReference type="GO" id="GO:0034647">
    <property type="term" value="F:histone H3K4me/H3K4me2/H3K4me3 demethylase activity"/>
    <property type="evidence" value="ECO:0007669"/>
    <property type="project" value="TreeGrafter"/>
</dbReference>
<organism evidence="3 4">
    <name type="scientific">Nepenthes gracilis</name>
    <name type="common">Slender pitcher plant</name>
    <dbReference type="NCBI Taxonomy" id="150966"/>
    <lineage>
        <taxon>Eukaryota</taxon>
        <taxon>Viridiplantae</taxon>
        <taxon>Streptophyta</taxon>
        <taxon>Embryophyta</taxon>
        <taxon>Tracheophyta</taxon>
        <taxon>Spermatophyta</taxon>
        <taxon>Magnoliopsida</taxon>
        <taxon>eudicotyledons</taxon>
        <taxon>Gunneridae</taxon>
        <taxon>Pentapetalae</taxon>
        <taxon>Caryophyllales</taxon>
        <taxon>Nepenthaceae</taxon>
        <taxon>Nepenthes</taxon>
    </lineage>
</organism>
<dbReference type="PANTHER" id="PTHR10694:SF54">
    <property type="entry name" value="INACTIVE LYSINE-SPECIFIC DEMETHYLASE JMJ19-RELATED"/>
    <property type="match status" value="1"/>
</dbReference>
<dbReference type="GO" id="GO:0005634">
    <property type="term" value="C:nucleus"/>
    <property type="evidence" value="ECO:0007669"/>
    <property type="project" value="TreeGrafter"/>
</dbReference>
<gene>
    <name evidence="3" type="ORF">Nepgr_032622</name>
</gene>
<protein>
    <recommendedName>
        <fullName evidence="5">Lysine-specific demethylase JMJ16</fullName>
    </recommendedName>
</protein>
<dbReference type="InterPro" id="IPR003349">
    <property type="entry name" value="JmjN"/>
</dbReference>
<dbReference type="PANTHER" id="PTHR10694">
    <property type="entry name" value="LYSINE-SPECIFIC DEMETHYLASE"/>
    <property type="match status" value="1"/>
</dbReference>
<dbReference type="PROSITE" id="PS51184">
    <property type="entry name" value="JMJC"/>
    <property type="match status" value="1"/>
</dbReference>
<evidence type="ECO:0000313" key="3">
    <source>
        <dbReference type="EMBL" id="GMH30779.1"/>
    </source>
</evidence>
<evidence type="ECO:0000313" key="4">
    <source>
        <dbReference type="Proteomes" id="UP001279734"/>
    </source>
</evidence>